<name>A0A3Q7I4W6_SOLLC</name>
<sequence length="64" mass="7396">MSDACGFECVVTYIGNDDSAMWLPATYDEFEPIRRLCRTILVVYEDDLHNPKFPHEGGYRLNPN</sequence>
<dbReference type="PANTHER" id="PTHR46398">
    <property type="entry name" value="ALPHA/BETA-HYDROLASES SUPERFAMILY PROTEIN"/>
    <property type="match status" value="1"/>
</dbReference>
<evidence type="ECO:0000259" key="1">
    <source>
        <dbReference type="Pfam" id="PF03893"/>
    </source>
</evidence>
<dbReference type="InParanoid" id="A0A3Q7I4W6"/>
<dbReference type="STRING" id="4081.A0A3Q7I4W6"/>
<evidence type="ECO:0000313" key="3">
    <source>
        <dbReference type="Proteomes" id="UP000004994"/>
    </source>
</evidence>
<dbReference type="Pfam" id="PF03893">
    <property type="entry name" value="Lipase3_N"/>
    <property type="match status" value="1"/>
</dbReference>
<dbReference type="InterPro" id="IPR005592">
    <property type="entry name" value="Mono/diacylglycerol_lipase_N"/>
</dbReference>
<organism evidence="2">
    <name type="scientific">Solanum lycopersicum</name>
    <name type="common">Tomato</name>
    <name type="synonym">Lycopersicon esculentum</name>
    <dbReference type="NCBI Taxonomy" id="4081"/>
    <lineage>
        <taxon>Eukaryota</taxon>
        <taxon>Viridiplantae</taxon>
        <taxon>Streptophyta</taxon>
        <taxon>Embryophyta</taxon>
        <taxon>Tracheophyta</taxon>
        <taxon>Spermatophyta</taxon>
        <taxon>Magnoliopsida</taxon>
        <taxon>eudicotyledons</taxon>
        <taxon>Gunneridae</taxon>
        <taxon>Pentapetalae</taxon>
        <taxon>asterids</taxon>
        <taxon>lamiids</taxon>
        <taxon>Solanales</taxon>
        <taxon>Solanaceae</taxon>
        <taxon>Solanoideae</taxon>
        <taxon>Solaneae</taxon>
        <taxon>Solanum</taxon>
        <taxon>Solanum subgen. Lycopersicon</taxon>
    </lineage>
</organism>
<accession>A0A3Q7I4W6</accession>
<keyword evidence="3" id="KW-1185">Reference proteome</keyword>
<dbReference type="AlphaFoldDB" id="A0A3Q7I4W6"/>
<dbReference type="Proteomes" id="UP000004994">
    <property type="component" value="Chromosome 7"/>
</dbReference>
<dbReference type="OMA" id="NDDSAMW"/>
<proteinExistence type="predicted"/>
<protein>
    <recommendedName>
        <fullName evidence="1">Mono-/di-acylglycerol lipase N-terminal domain-containing protein</fullName>
    </recommendedName>
</protein>
<dbReference type="GO" id="GO:0016042">
    <property type="term" value="P:lipid catabolic process"/>
    <property type="evidence" value="ECO:0007669"/>
    <property type="project" value="InterPro"/>
</dbReference>
<reference evidence="2" key="2">
    <citation type="submission" date="2019-01" db="UniProtKB">
        <authorList>
            <consortium name="EnsemblPlants"/>
        </authorList>
    </citation>
    <scope>IDENTIFICATION</scope>
    <source>
        <strain evidence="2">cv. Heinz 1706</strain>
    </source>
</reference>
<evidence type="ECO:0000313" key="2">
    <source>
        <dbReference type="EnsemblPlants" id="Solyc07g039317.1.1"/>
    </source>
</evidence>
<dbReference type="EnsemblPlants" id="Solyc07g039317.1.1">
    <property type="protein sequence ID" value="Solyc07g039317.1.1"/>
    <property type="gene ID" value="Solyc07g039317.1"/>
</dbReference>
<dbReference type="Gramene" id="Solyc07g039317.1.1">
    <property type="protein sequence ID" value="Solyc07g039317.1.1"/>
    <property type="gene ID" value="Solyc07g039317.1"/>
</dbReference>
<reference evidence="2" key="1">
    <citation type="journal article" date="2012" name="Nature">
        <title>The tomato genome sequence provides insights into fleshy fruit evolution.</title>
        <authorList>
            <consortium name="Tomato Genome Consortium"/>
        </authorList>
    </citation>
    <scope>NUCLEOTIDE SEQUENCE [LARGE SCALE GENOMIC DNA]</scope>
    <source>
        <strain evidence="2">cv. Heinz 1706</strain>
    </source>
</reference>
<dbReference type="PANTHER" id="PTHR46398:SF12">
    <property type="entry name" value="FUNGAL LIPASE-LIKE DOMAIN-CONTAINING PROTEIN"/>
    <property type="match status" value="1"/>
</dbReference>
<feature type="domain" description="Mono-/di-acylglycerol lipase N-terminal" evidence="1">
    <location>
        <begin position="11"/>
        <end position="59"/>
    </location>
</feature>